<gene>
    <name evidence="1" type="ORF">EV702DRAFT_981828</name>
</gene>
<sequence length="140" mass="15562">ISKTRFANIHWSAASLQRCLPAMQAIVSNPSLGIDGRNHLFEANTTDSLMFQVALAKLVAITGPYAKAIQCLESAHTTCADVYLYWLAIVAQMEQLLRGNTIRLREETKLAIRAITNARFNQMINDAPNDPYNGIFLAPR</sequence>
<evidence type="ECO:0000313" key="2">
    <source>
        <dbReference type="Proteomes" id="UP000714275"/>
    </source>
</evidence>
<protein>
    <submittedName>
        <fullName evidence="1">Uncharacterized protein</fullName>
    </submittedName>
</protein>
<comment type="caution">
    <text evidence="1">The sequence shown here is derived from an EMBL/GenBank/DDBJ whole genome shotgun (WGS) entry which is preliminary data.</text>
</comment>
<dbReference type="AlphaFoldDB" id="A0A9P6ZGT2"/>
<dbReference type="EMBL" id="JABBWD010000116">
    <property type="protein sequence ID" value="KAG1764980.1"/>
    <property type="molecule type" value="Genomic_DNA"/>
</dbReference>
<organism evidence="1 2">
    <name type="scientific">Suillus placidus</name>
    <dbReference type="NCBI Taxonomy" id="48579"/>
    <lineage>
        <taxon>Eukaryota</taxon>
        <taxon>Fungi</taxon>
        <taxon>Dikarya</taxon>
        <taxon>Basidiomycota</taxon>
        <taxon>Agaricomycotina</taxon>
        <taxon>Agaricomycetes</taxon>
        <taxon>Agaricomycetidae</taxon>
        <taxon>Boletales</taxon>
        <taxon>Suillineae</taxon>
        <taxon>Suillaceae</taxon>
        <taxon>Suillus</taxon>
    </lineage>
</organism>
<accession>A0A9P6ZGT2</accession>
<dbReference type="SUPFAM" id="SSF53098">
    <property type="entry name" value="Ribonuclease H-like"/>
    <property type="match status" value="1"/>
</dbReference>
<feature type="non-terminal residue" evidence="1">
    <location>
        <position position="1"/>
    </location>
</feature>
<dbReference type="Proteomes" id="UP000714275">
    <property type="component" value="Unassembled WGS sequence"/>
</dbReference>
<proteinExistence type="predicted"/>
<keyword evidence="2" id="KW-1185">Reference proteome</keyword>
<dbReference type="OrthoDB" id="3236755at2759"/>
<name>A0A9P6ZGT2_9AGAM</name>
<evidence type="ECO:0000313" key="1">
    <source>
        <dbReference type="EMBL" id="KAG1764980.1"/>
    </source>
</evidence>
<dbReference type="InterPro" id="IPR012337">
    <property type="entry name" value="RNaseH-like_sf"/>
</dbReference>
<reference evidence="1" key="1">
    <citation type="journal article" date="2020" name="New Phytol.">
        <title>Comparative genomics reveals dynamic genome evolution in host specialist ectomycorrhizal fungi.</title>
        <authorList>
            <person name="Lofgren L.A."/>
            <person name="Nguyen N.H."/>
            <person name="Vilgalys R."/>
            <person name="Ruytinx J."/>
            <person name="Liao H.L."/>
            <person name="Branco S."/>
            <person name="Kuo A."/>
            <person name="LaButti K."/>
            <person name="Lipzen A."/>
            <person name="Andreopoulos W."/>
            <person name="Pangilinan J."/>
            <person name="Riley R."/>
            <person name="Hundley H."/>
            <person name="Na H."/>
            <person name="Barry K."/>
            <person name="Grigoriev I.V."/>
            <person name="Stajich J.E."/>
            <person name="Kennedy P.G."/>
        </authorList>
    </citation>
    <scope>NUCLEOTIDE SEQUENCE</scope>
    <source>
        <strain evidence="1">DOB743</strain>
    </source>
</reference>